<reference evidence="13" key="1">
    <citation type="journal article" date="2014" name="Nat. Commun.">
        <title>The emerging biofuel crop Camelina sativa retains a highly undifferentiated hexaploid genome structure.</title>
        <authorList>
            <person name="Kagale S."/>
            <person name="Koh C."/>
            <person name="Nixon J."/>
            <person name="Bollina V."/>
            <person name="Clarke W.E."/>
            <person name="Tuteja R."/>
            <person name="Spillane C."/>
            <person name="Robinson S.J."/>
            <person name="Links M.G."/>
            <person name="Clarke C."/>
            <person name="Higgins E.E."/>
            <person name="Huebert T."/>
            <person name="Sharpe A.G."/>
            <person name="Parkin I.A."/>
        </authorList>
    </citation>
    <scope>NUCLEOTIDE SEQUENCE [LARGE SCALE GENOMIC DNA]</scope>
    <source>
        <strain evidence="13">cv. DH55</strain>
    </source>
</reference>
<dbReference type="InterPro" id="IPR010255">
    <property type="entry name" value="Haem_peroxidase_sf"/>
</dbReference>
<comment type="cofactor">
    <cofactor evidence="3">
        <name>heme b</name>
        <dbReference type="ChEBI" id="CHEBI:60344"/>
    </cofactor>
</comment>
<accession>A0ABM0U5V6</accession>
<dbReference type="Pfam" id="PF00141">
    <property type="entry name" value="peroxidase"/>
    <property type="match status" value="1"/>
</dbReference>
<dbReference type="GeneID" id="104720028"/>
<evidence type="ECO:0000256" key="10">
    <source>
        <dbReference type="ARBA" id="ARBA00023004"/>
    </source>
</evidence>
<evidence type="ECO:0000256" key="9">
    <source>
        <dbReference type="ARBA" id="ARBA00023002"/>
    </source>
</evidence>
<protein>
    <recommendedName>
        <fullName evidence="4">peroxidase</fullName>
        <ecNumber evidence="4">1.11.1.7</ecNumber>
    </recommendedName>
</protein>
<dbReference type="PANTHER" id="PTHR31517:SF17">
    <property type="entry name" value="PEROXIDASE 6"/>
    <property type="match status" value="1"/>
</dbReference>
<evidence type="ECO:0000256" key="4">
    <source>
        <dbReference type="ARBA" id="ARBA00012313"/>
    </source>
</evidence>
<evidence type="ECO:0000259" key="12">
    <source>
        <dbReference type="PROSITE" id="PS50873"/>
    </source>
</evidence>
<dbReference type="SUPFAM" id="SSF48113">
    <property type="entry name" value="Heme-dependent peroxidases"/>
    <property type="match status" value="1"/>
</dbReference>
<keyword evidence="7" id="KW-0479">Metal-binding</keyword>
<dbReference type="RefSeq" id="XP_010436304.1">
    <property type="nucleotide sequence ID" value="XM_010438002.1"/>
</dbReference>
<keyword evidence="13" id="KW-1185">Reference proteome</keyword>
<evidence type="ECO:0000256" key="7">
    <source>
        <dbReference type="ARBA" id="ARBA00022723"/>
    </source>
</evidence>
<evidence type="ECO:0000256" key="2">
    <source>
        <dbReference type="ARBA" id="ARBA00001913"/>
    </source>
</evidence>
<dbReference type="InterPro" id="IPR002016">
    <property type="entry name" value="Haem_peroxidase"/>
</dbReference>
<comment type="similarity">
    <text evidence="11">Belongs to the peroxidase family.</text>
</comment>
<keyword evidence="6" id="KW-0349">Heme</keyword>
<gene>
    <name evidence="14" type="primary">LOC104720028</name>
</gene>
<evidence type="ECO:0000256" key="3">
    <source>
        <dbReference type="ARBA" id="ARBA00001970"/>
    </source>
</evidence>
<dbReference type="PRINTS" id="PR00461">
    <property type="entry name" value="PLPEROXIDASE"/>
</dbReference>
<sequence>MDYARNSLQTSNKRKQVLAVIVIINNRVCYLDETVLANSKGSGAHTIGASHCNAFNGRFKRDSKGSFELIDASLDKSYAETLMNKCSSSESSSLTVSNDPETSSTFDNQYYRNLETHKGLFQTDSALMEDDRTRKMVEALASDEESFFQRWSESFVKLSMVGVRVGEDGEIRRTCSSVN</sequence>
<dbReference type="PROSITE" id="PS50873">
    <property type="entry name" value="PEROXIDASE_4"/>
    <property type="match status" value="1"/>
</dbReference>
<feature type="domain" description="Plant heme peroxidase family profile" evidence="12">
    <location>
        <begin position="24"/>
        <end position="179"/>
    </location>
</feature>
<name>A0ABM0U5V6_CAMSA</name>
<evidence type="ECO:0000256" key="6">
    <source>
        <dbReference type="ARBA" id="ARBA00022617"/>
    </source>
</evidence>
<dbReference type="EC" id="1.11.1.7" evidence="4"/>
<reference evidence="14" key="2">
    <citation type="submission" date="2025-08" db="UniProtKB">
        <authorList>
            <consortium name="RefSeq"/>
        </authorList>
    </citation>
    <scope>IDENTIFICATION</scope>
    <source>
        <tissue evidence="14">Leaf</tissue>
    </source>
</reference>
<comment type="catalytic activity">
    <reaction evidence="1">
        <text>2 a phenolic donor + H2O2 = 2 a phenolic radical donor + 2 H2O</text>
        <dbReference type="Rhea" id="RHEA:56136"/>
        <dbReference type="ChEBI" id="CHEBI:15377"/>
        <dbReference type="ChEBI" id="CHEBI:16240"/>
        <dbReference type="ChEBI" id="CHEBI:139520"/>
        <dbReference type="ChEBI" id="CHEBI:139521"/>
        <dbReference type="EC" id="1.11.1.7"/>
    </reaction>
</comment>
<proteinExistence type="inferred from homology"/>
<evidence type="ECO:0000256" key="5">
    <source>
        <dbReference type="ARBA" id="ARBA00022559"/>
    </source>
</evidence>
<evidence type="ECO:0000256" key="8">
    <source>
        <dbReference type="ARBA" id="ARBA00022729"/>
    </source>
</evidence>
<organism evidence="13 14">
    <name type="scientific">Camelina sativa</name>
    <name type="common">False flax</name>
    <name type="synonym">Myagrum sativum</name>
    <dbReference type="NCBI Taxonomy" id="90675"/>
    <lineage>
        <taxon>Eukaryota</taxon>
        <taxon>Viridiplantae</taxon>
        <taxon>Streptophyta</taxon>
        <taxon>Embryophyta</taxon>
        <taxon>Tracheophyta</taxon>
        <taxon>Spermatophyta</taxon>
        <taxon>Magnoliopsida</taxon>
        <taxon>eudicotyledons</taxon>
        <taxon>Gunneridae</taxon>
        <taxon>Pentapetalae</taxon>
        <taxon>rosids</taxon>
        <taxon>malvids</taxon>
        <taxon>Brassicales</taxon>
        <taxon>Brassicaceae</taxon>
        <taxon>Camelineae</taxon>
        <taxon>Camelina</taxon>
    </lineage>
</organism>
<evidence type="ECO:0000256" key="1">
    <source>
        <dbReference type="ARBA" id="ARBA00000189"/>
    </source>
</evidence>
<keyword evidence="5" id="KW-0575">Peroxidase</keyword>
<dbReference type="Proteomes" id="UP000694864">
    <property type="component" value="Chromosome 10"/>
</dbReference>
<evidence type="ECO:0000313" key="14">
    <source>
        <dbReference type="RefSeq" id="XP_010436304.1"/>
    </source>
</evidence>
<evidence type="ECO:0000313" key="13">
    <source>
        <dbReference type="Proteomes" id="UP000694864"/>
    </source>
</evidence>
<dbReference type="Gene3D" id="1.10.420.10">
    <property type="entry name" value="Peroxidase, domain 2"/>
    <property type="match status" value="1"/>
</dbReference>
<evidence type="ECO:0000256" key="11">
    <source>
        <dbReference type="RuleBase" id="RU004241"/>
    </source>
</evidence>
<comment type="cofactor">
    <cofactor evidence="2">
        <name>Ca(2+)</name>
        <dbReference type="ChEBI" id="CHEBI:29108"/>
    </cofactor>
</comment>
<dbReference type="InterPro" id="IPR000823">
    <property type="entry name" value="Peroxidase_pln"/>
</dbReference>
<dbReference type="PANTHER" id="PTHR31517">
    <property type="match status" value="1"/>
</dbReference>
<keyword evidence="9" id="KW-0560">Oxidoreductase</keyword>
<keyword evidence="8" id="KW-0732">Signal</keyword>
<keyword evidence="10" id="KW-0408">Iron</keyword>